<dbReference type="AlphaFoldDB" id="A0A3B0CDB0"/>
<dbReference type="InterPro" id="IPR018060">
    <property type="entry name" value="HTH_AraC"/>
</dbReference>
<dbReference type="Gene3D" id="1.10.10.60">
    <property type="entry name" value="Homeodomain-like"/>
    <property type="match status" value="2"/>
</dbReference>
<dbReference type="GO" id="GO:0003700">
    <property type="term" value="F:DNA-binding transcription factor activity"/>
    <property type="evidence" value="ECO:0007669"/>
    <property type="project" value="InterPro"/>
</dbReference>
<gene>
    <name evidence="5" type="ORF">D7Z94_07790</name>
</gene>
<keyword evidence="1" id="KW-0805">Transcription regulation</keyword>
<dbReference type="PRINTS" id="PR00032">
    <property type="entry name" value="HTHARAC"/>
</dbReference>
<dbReference type="Pfam" id="PF12833">
    <property type="entry name" value="HTH_18"/>
    <property type="match status" value="1"/>
</dbReference>
<comment type="caution">
    <text evidence="5">The sequence shown here is derived from an EMBL/GenBank/DDBJ whole genome shotgun (WGS) entry which is preliminary data.</text>
</comment>
<evidence type="ECO:0000313" key="6">
    <source>
        <dbReference type="Proteomes" id="UP000276603"/>
    </source>
</evidence>
<evidence type="ECO:0000313" key="5">
    <source>
        <dbReference type="EMBL" id="RKN80856.1"/>
    </source>
</evidence>
<dbReference type="PANTHER" id="PTHR43280:SF27">
    <property type="entry name" value="TRANSCRIPTIONAL REGULATOR MTLR"/>
    <property type="match status" value="1"/>
</dbReference>
<dbReference type="InterPro" id="IPR014710">
    <property type="entry name" value="RmlC-like_jellyroll"/>
</dbReference>
<dbReference type="PANTHER" id="PTHR43280">
    <property type="entry name" value="ARAC-FAMILY TRANSCRIPTIONAL REGULATOR"/>
    <property type="match status" value="1"/>
</dbReference>
<organism evidence="5 6">
    <name type="scientific">Ulvibacterium marinum</name>
    <dbReference type="NCBI Taxonomy" id="2419782"/>
    <lineage>
        <taxon>Bacteria</taxon>
        <taxon>Pseudomonadati</taxon>
        <taxon>Bacteroidota</taxon>
        <taxon>Flavobacteriia</taxon>
        <taxon>Flavobacteriales</taxon>
        <taxon>Flavobacteriaceae</taxon>
        <taxon>Ulvibacterium</taxon>
    </lineage>
</organism>
<dbReference type="InterPro" id="IPR018062">
    <property type="entry name" value="HTH_AraC-typ_CS"/>
</dbReference>
<dbReference type="Proteomes" id="UP000276603">
    <property type="component" value="Unassembled WGS sequence"/>
</dbReference>
<keyword evidence="6" id="KW-1185">Reference proteome</keyword>
<dbReference type="EMBL" id="RBCJ01000002">
    <property type="protein sequence ID" value="RKN80856.1"/>
    <property type="molecule type" value="Genomic_DNA"/>
</dbReference>
<keyword evidence="3" id="KW-0804">Transcription</keyword>
<evidence type="ECO:0000256" key="1">
    <source>
        <dbReference type="ARBA" id="ARBA00023015"/>
    </source>
</evidence>
<evidence type="ECO:0000256" key="3">
    <source>
        <dbReference type="ARBA" id="ARBA00023163"/>
    </source>
</evidence>
<dbReference type="GO" id="GO:0043565">
    <property type="term" value="F:sequence-specific DNA binding"/>
    <property type="evidence" value="ECO:0007669"/>
    <property type="project" value="InterPro"/>
</dbReference>
<evidence type="ECO:0000259" key="4">
    <source>
        <dbReference type="PROSITE" id="PS01124"/>
    </source>
</evidence>
<dbReference type="SUPFAM" id="SSF46689">
    <property type="entry name" value="Homeodomain-like"/>
    <property type="match status" value="1"/>
</dbReference>
<evidence type="ECO:0000256" key="2">
    <source>
        <dbReference type="ARBA" id="ARBA00023125"/>
    </source>
</evidence>
<dbReference type="OrthoDB" id="1410704at2"/>
<dbReference type="PROSITE" id="PS00041">
    <property type="entry name" value="HTH_ARAC_FAMILY_1"/>
    <property type="match status" value="1"/>
</dbReference>
<dbReference type="InterPro" id="IPR009057">
    <property type="entry name" value="Homeodomain-like_sf"/>
</dbReference>
<dbReference type="Gene3D" id="2.60.120.10">
    <property type="entry name" value="Jelly Rolls"/>
    <property type="match status" value="1"/>
</dbReference>
<dbReference type="InterPro" id="IPR020449">
    <property type="entry name" value="Tscrpt_reg_AraC-type_HTH"/>
</dbReference>
<feature type="domain" description="HTH araC/xylS-type" evidence="4">
    <location>
        <begin position="185"/>
        <end position="283"/>
    </location>
</feature>
<accession>A0A3B0CDB0</accession>
<dbReference type="PROSITE" id="PS01124">
    <property type="entry name" value="HTH_ARAC_FAMILY_2"/>
    <property type="match status" value="1"/>
</dbReference>
<protein>
    <submittedName>
        <fullName evidence="5">AraC family transcriptional regulator</fullName>
    </submittedName>
</protein>
<name>A0A3B0CDB0_9FLAO</name>
<sequence length="292" mass="34186">METTEIRLFKESNQSFIYHVEERAFSIYHHHPEYELVYIKKGSGVRIVGDNISEFKKGDLVFLGSYLPHVWRCDTVYNKADGTFTGKGYVIQFLEGFIGRQFFDLPENRGLKAFFSHASRGCRFFGKTKKNLVDIILAMQHMNPTQRFYSLFSIFEILATTEEYEFICSPVFRETDHMSESGPMRDVVEFILKNFKEDIKLRDVLEIANMSNTQFFLAFKKMYRMPFKSYLLKLRIGYACRLLAEPNSNISQIAYESGFENLSNFNRHFKAIKGCTPTVYRKKLEKPMVSKP</sequence>
<proteinExistence type="predicted"/>
<dbReference type="SUPFAM" id="SSF51182">
    <property type="entry name" value="RmlC-like cupins"/>
    <property type="match status" value="1"/>
</dbReference>
<dbReference type="RefSeq" id="WP_120711012.1">
    <property type="nucleotide sequence ID" value="NZ_RBCJ01000002.1"/>
</dbReference>
<dbReference type="SMART" id="SM00342">
    <property type="entry name" value="HTH_ARAC"/>
    <property type="match status" value="1"/>
</dbReference>
<dbReference type="InterPro" id="IPR011051">
    <property type="entry name" value="RmlC_Cupin_sf"/>
</dbReference>
<reference evidence="5 6" key="1">
    <citation type="submission" date="2018-10" db="EMBL/GenBank/DDBJ databases">
        <title>Ulvibacterium marinum gen. nov., sp. nov., a novel marine bacterium of the family Flavobacteriaceae, isolated from a culture of the green alga Ulva prolifera.</title>
        <authorList>
            <person name="Zhang Z."/>
        </authorList>
    </citation>
    <scope>NUCLEOTIDE SEQUENCE [LARGE SCALE GENOMIC DNA]</scope>
    <source>
        <strain evidence="5 6">CCMM003</strain>
    </source>
</reference>
<keyword evidence="2" id="KW-0238">DNA-binding</keyword>